<feature type="transmembrane region" description="Helical" evidence="7">
    <location>
        <begin position="349"/>
        <end position="367"/>
    </location>
</feature>
<dbReference type="InterPro" id="IPR036259">
    <property type="entry name" value="MFS_trans_sf"/>
</dbReference>
<evidence type="ECO:0000256" key="6">
    <source>
        <dbReference type="SAM" id="MobiDB-lite"/>
    </source>
</evidence>
<feature type="transmembrane region" description="Helical" evidence="7">
    <location>
        <begin position="144"/>
        <end position="161"/>
    </location>
</feature>
<feature type="transmembrane region" description="Helical" evidence="7">
    <location>
        <begin position="47"/>
        <end position="66"/>
    </location>
</feature>
<dbReference type="InterPro" id="IPR011701">
    <property type="entry name" value="MFS"/>
</dbReference>
<evidence type="ECO:0000256" key="1">
    <source>
        <dbReference type="ARBA" id="ARBA00004651"/>
    </source>
</evidence>
<keyword evidence="5 7" id="KW-0472">Membrane</keyword>
<evidence type="ECO:0000256" key="4">
    <source>
        <dbReference type="ARBA" id="ARBA00022989"/>
    </source>
</evidence>
<dbReference type="CDD" id="cd06173">
    <property type="entry name" value="MFS_MefA_like"/>
    <property type="match status" value="1"/>
</dbReference>
<feature type="transmembrane region" description="Helical" evidence="7">
    <location>
        <begin position="98"/>
        <end position="123"/>
    </location>
</feature>
<feature type="transmembrane region" description="Helical" evidence="7">
    <location>
        <begin position="214"/>
        <end position="237"/>
    </location>
</feature>
<dbReference type="GO" id="GO:0022857">
    <property type="term" value="F:transmembrane transporter activity"/>
    <property type="evidence" value="ECO:0007669"/>
    <property type="project" value="InterPro"/>
</dbReference>
<evidence type="ECO:0000256" key="5">
    <source>
        <dbReference type="ARBA" id="ARBA00023136"/>
    </source>
</evidence>
<dbReference type="InterPro" id="IPR020846">
    <property type="entry name" value="MFS_dom"/>
</dbReference>
<keyword evidence="2" id="KW-1003">Cell membrane</keyword>
<dbReference type="PANTHER" id="PTHR23513:SF6">
    <property type="entry name" value="MAJOR FACILITATOR SUPERFAMILY ASSOCIATED DOMAIN-CONTAINING PROTEIN"/>
    <property type="match status" value="1"/>
</dbReference>
<dbReference type="Proteomes" id="UP000593758">
    <property type="component" value="Chromosome"/>
</dbReference>
<feature type="domain" description="Major facilitator superfamily (MFS) profile" evidence="8">
    <location>
        <begin position="211"/>
        <end position="426"/>
    </location>
</feature>
<feature type="transmembrane region" description="Helical" evidence="7">
    <location>
        <begin position="249"/>
        <end position="273"/>
    </location>
</feature>
<dbReference type="EMBL" id="CP063169">
    <property type="protein sequence ID" value="QOR71576.1"/>
    <property type="molecule type" value="Genomic_DNA"/>
</dbReference>
<name>A0A7M1SVG4_9MICO</name>
<evidence type="ECO:0000256" key="2">
    <source>
        <dbReference type="ARBA" id="ARBA00022475"/>
    </source>
</evidence>
<feature type="transmembrane region" description="Helical" evidence="7">
    <location>
        <begin position="12"/>
        <end position="35"/>
    </location>
</feature>
<feature type="region of interest" description="Disordered" evidence="6">
    <location>
        <begin position="397"/>
        <end position="426"/>
    </location>
</feature>
<organism evidence="9 10">
    <name type="scientific">Ruania alkalisoli</name>
    <dbReference type="NCBI Taxonomy" id="2779775"/>
    <lineage>
        <taxon>Bacteria</taxon>
        <taxon>Bacillati</taxon>
        <taxon>Actinomycetota</taxon>
        <taxon>Actinomycetes</taxon>
        <taxon>Micrococcales</taxon>
        <taxon>Ruaniaceae</taxon>
        <taxon>Ruania</taxon>
    </lineage>
</organism>
<evidence type="ECO:0000313" key="9">
    <source>
        <dbReference type="EMBL" id="QOR71576.1"/>
    </source>
</evidence>
<sequence>MKTLLQHRLFRRLLGGWTVGNLADSALFLTLAVWAKDLTGSSSAAGLVFFALALPSLLAPLLGLLVDRVRRKPLIVTANLVAAGGAASLVLIDGPGMLWLLYAVTLLYGALGVLNGAAQSGLLRDLLPDDQLDSANAMLSTVDNGLRILTPAIGAGLYVLWGGPALGLGVAALLVITAALIASVPVVESDPDSERSTFWADAVAGFKHLRSVPLLLRMVIVVAAAFGVIGLFDTVLFEVVEHGLGMDPAFFGVLMSLQGAGAILGGVTSAMVLRRWGPARTVGTSLAVVGLASVAFTVDVVGLPLLPVAVVAILVAGAVIPWMMVAMITTRQRLTPPRLQGRTAAATNISMTLPQILSIAAGAALVTVVDYRVLLIVAGVVLGACSVVLLAGRVQSTPAESAEEEADPAQKPAEPAEESDATQAAT</sequence>
<reference evidence="9 10" key="1">
    <citation type="submission" date="2020-10" db="EMBL/GenBank/DDBJ databases">
        <title>Haloactinobacterium sp. RN3S43, a bacterium isolated from saline soil.</title>
        <authorList>
            <person name="Sun J.-Q."/>
        </authorList>
    </citation>
    <scope>NUCLEOTIDE SEQUENCE [LARGE SCALE GENOMIC DNA]</scope>
    <source>
        <strain evidence="9 10">RN3S43</strain>
    </source>
</reference>
<protein>
    <submittedName>
        <fullName evidence="9">MFS transporter</fullName>
    </submittedName>
</protein>
<proteinExistence type="predicted"/>
<dbReference type="PROSITE" id="PS50850">
    <property type="entry name" value="MFS"/>
    <property type="match status" value="1"/>
</dbReference>
<keyword evidence="10" id="KW-1185">Reference proteome</keyword>
<dbReference type="GO" id="GO:0005886">
    <property type="term" value="C:plasma membrane"/>
    <property type="evidence" value="ECO:0007669"/>
    <property type="project" value="UniProtKB-SubCell"/>
</dbReference>
<feature type="transmembrane region" description="Helical" evidence="7">
    <location>
        <begin position="73"/>
        <end position="92"/>
    </location>
</feature>
<dbReference type="Gene3D" id="1.20.1250.20">
    <property type="entry name" value="MFS general substrate transporter like domains"/>
    <property type="match status" value="1"/>
</dbReference>
<gene>
    <name evidence="9" type="ORF">IM660_04605</name>
</gene>
<accession>A0A7M1SVG4</accession>
<evidence type="ECO:0000256" key="3">
    <source>
        <dbReference type="ARBA" id="ARBA00022692"/>
    </source>
</evidence>
<dbReference type="Pfam" id="PF07690">
    <property type="entry name" value="MFS_1"/>
    <property type="match status" value="1"/>
</dbReference>
<dbReference type="PANTHER" id="PTHR23513">
    <property type="entry name" value="INTEGRAL MEMBRANE EFFLUX PROTEIN-RELATED"/>
    <property type="match status" value="1"/>
</dbReference>
<feature type="transmembrane region" description="Helical" evidence="7">
    <location>
        <begin position="309"/>
        <end position="328"/>
    </location>
</feature>
<evidence type="ECO:0000313" key="10">
    <source>
        <dbReference type="Proteomes" id="UP000593758"/>
    </source>
</evidence>
<dbReference type="KEGG" id="halt:IM660_04605"/>
<dbReference type="AlphaFoldDB" id="A0A7M1SVG4"/>
<keyword evidence="4 7" id="KW-1133">Transmembrane helix</keyword>
<evidence type="ECO:0000256" key="7">
    <source>
        <dbReference type="SAM" id="Phobius"/>
    </source>
</evidence>
<keyword evidence="3 7" id="KW-0812">Transmembrane</keyword>
<dbReference type="SUPFAM" id="SSF103473">
    <property type="entry name" value="MFS general substrate transporter"/>
    <property type="match status" value="1"/>
</dbReference>
<comment type="subcellular location">
    <subcellularLocation>
        <location evidence="1">Cell membrane</location>
        <topology evidence="1">Multi-pass membrane protein</topology>
    </subcellularLocation>
</comment>
<evidence type="ECO:0000259" key="8">
    <source>
        <dbReference type="PROSITE" id="PS50850"/>
    </source>
</evidence>
<feature type="transmembrane region" description="Helical" evidence="7">
    <location>
        <begin position="285"/>
        <end position="303"/>
    </location>
</feature>
<feature type="transmembrane region" description="Helical" evidence="7">
    <location>
        <begin position="373"/>
        <end position="391"/>
    </location>
</feature>
<feature type="transmembrane region" description="Helical" evidence="7">
    <location>
        <begin position="167"/>
        <end position="187"/>
    </location>
</feature>
<dbReference type="RefSeq" id="WP_193498232.1">
    <property type="nucleotide sequence ID" value="NZ_CP063169.1"/>
</dbReference>